<keyword evidence="2" id="KW-1185">Reference proteome</keyword>
<dbReference type="EMBL" id="QBIY01011218">
    <property type="protein sequence ID" value="RXN34000.1"/>
    <property type="molecule type" value="Genomic_DNA"/>
</dbReference>
<dbReference type="AlphaFoldDB" id="A0A498NPL2"/>
<evidence type="ECO:0000313" key="1">
    <source>
        <dbReference type="EMBL" id="RXN34000.1"/>
    </source>
</evidence>
<organism evidence="1 2">
    <name type="scientific">Labeo rohita</name>
    <name type="common">Indian major carp</name>
    <name type="synonym">Cyprinus rohita</name>
    <dbReference type="NCBI Taxonomy" id="84645"/>
    <lineage>
        <taxon>Eukaryota</taxon>
        <taxon>Metazoa</taxon>
        <taxon>Chordata</taxon>
        <taxon>Craniata</taxon>
        <taxon>Vertebrata</taxon>
        <taxon>Euteleostomi</taxon>
        <taxon>Actinopterygii</taxon>
        <taxon>Neopterygii</taxon>
        <taxon>Teleostei</taxon>
        <taxon>Ostariophysi</taxon>
        <taxon>Cypriniformes</taxon>
        <taxon>Cyprinidae</taxon>
        <taxon>Labeoninae</taxon>
        <taxon>Labeonini</taxon>
        <taxon>Labeo</taxon>
    </lineage>
</organism>
<evidence type="ECO:0000313" key="2">
    <source>
        <dbReference type="Proteomes" id="UP000290572"/>
    </source>
</evidence>
<proteinExistence type="predicted"/>
<dbReference type="Proteomes" id="UP000290572">
    <property type="component" value="Unassembled WGS sequence"/>
</dbReference>
<comment type="caution">
    <text evidence="1">The sequence shown here is derived from an EMBL/GenBank/DDBJ whole genome shotgun (WGS) entry which is preliminary data.</text>
</comment>
<accession>A0A498NPL2</accession>
<protein>
    <submittedName>
        <fullName evidence="1">Proteoglycan 4-like protein</fullName>
    </submittedName>
</protein>
<sequence>MAVGLEFNSTELMNILNECFDYPMPLWEMEGLKTLDFWGFTDYLWYRSQGTHHSAVPPESTPESTLAFEFAPDFALAYEPTPANESTPEHNLVRESAPEPVPVYKSTSEPALAPELSPLLVTTLMVFCSALPWLPFAPSWWSSGPPALLFCSAGSALVFFRSALVLFGSTLAFCPANSTLAFLLYQLSPGFLLRPAHQLL</sequence>
<reference evidence="1 2" key="1">
    <citation type="submission" date="2018-03" db="EMBL/GenBank/DDBJ databases">
        <title>Draft genome sequence of Rohu Carp (Labeo rohita).</title>
        <authorList>
            <person name="Das P."/>
            <person name="Kushwaha B."/>
            <person name="Joshi C.G."/>
            <person name="Kumar D."/>
            <person name="Nagpure N.S."/>
            <person name="Sahoo L."/>
            <person name="Das S.P."/>
            <person name="Bit A."/>
            <person name="Patnaik S."/>
            <person name="Meher P.K."/>
            <person name="Jayasankar P."/>
            <person name="Koringa P.G."/>
            <person name="Patel N.V."/>
            <person name="Hinsu A.T."/>
            <person name="Kumar R."/>
            <person name="Pandey M."/>
            <person name="Agarwal S."/>
            <person name="Srivastava S."/>
            <person name="Singh M."/>
            <person name="Iquebal M.A."/>
            <person name="Jaiswal S."/>
            <person name="Angadi U.B."/>
            <person name="Kumar N."/>
            <person name="Raza M."/>
            <person name="Shah T.M."/>
            <person name="Rai A."/>
            <person name="Jena J.K."/>
        </authorList>
    </citation>
    <scope>NUCLEOTIDE SEQUENCE [LARGE SCALE GENOMIC DNA]</scope>
    <source>
        <strain evidence="1">DASCIFA01</strain>
        <tissue evidence="1">Testis</tissue>
    </source>
</reference>
<gene>
    <name evidence="1" type="ORF">ROHU_015192</name>
</gene>
<name>A0A498NPL2_LABRO</name>